<protein>
    <submittedName>
        <fullName evidence="1">Uncharacterized protein</fullName>
    </submittedName>
</protein>
<evidence type="ECO:0000313" key="1">
    <source>
        <dbReference type="EMBL" id="NYI82221.1"/>
    </source>
</evidence>
<evidence type="ECO:0000313" key="2">
    <source>
        <dbReference type="Proteomes" id="UP000587002"/>
    </source>
</evidence>
<accession>A0A853APK9</accession>
<comment type="caution">
    <text evidence="1">The sequence shown here is derived from an EMBL/GenBank/DDBJ whole genome shotgun (WGS) entry which is preliminary data.</text>
</comment>
<name>A0A853APK9_9PSEU</name>
<organism evidence="1 2">
    <name type="scientific">Saccharopolyspora hordei</name>
    <dbReference type="NCBI Taxonomy" id="1838"/>
    <lineage>
        <taxon>Bacteria</taxon>
        <taxon>Bacillati</taxon>
        <taxon>Actinomycetota</taxon>
        <taxon>Actinomycetes</taxon>
        <taxon>Pseudonocardiales</taxon>
        <taxon>Pseudonocardiaceae</taxon>
        <taxon>Saccharopolyspora</taxon>
    </lineage>
</organism>
<reference evidence="1 2" key="1">
    <citation type="submission" date="2020-07" db="EMBL/GenBank/DDBJ databases">
        <title>Sequencing the genomes of 1000 actinobacteria strains.</title>
        <authorList>
            <person name="Klenk H.-P."/>
        </authorList>
    </citation>
    <scope>NUCLEOTIDE SEQUENCE [LARGE SCALE GENOMIC DNA]</scope>
    <source>
        <strain evidence="1 2">DSM 44065</strain>
    </source>
</reference>
<dbReference type="Proteomes" id="UP000587002">
    <property type="component" value="Unassembled WGS sequence"/>
</dbReference>
<dbReference type="RefSeq" id="WP_179717835.1">
    <property type="nucleotide sequence ID" value="NZ_BAABFH010000001.1"/>
</dbReference>
<dbReference type="EMBL" id="JACCFJ010000001">
    <property type="protein sequence ID" value="NYI82221.1"/>
    <property type="molecule type" value="Genomic_DNA"/>
</dbReference>
<dbReference type="AlphaFoldDB" id="A0A853APK9"/>
<gene>
    <name evidence="1" type="ORF">HNR68_000851</name>
</gene>
<sequence length="83" mass="9048">MPEATELRSSIAAPPGGVMTDEVGVITGDLELATTCRDGAVEVWIRYAGADEWYRISAADCRLHDPRDHEALHHAVTAVLHRP</sequence>
<proteinExistence type="predicted"/>
<keyword evidence="2" id="KW-1185">Reference proteome</keyword>